<sequence length="813" mass="88823">MVIVSCPSSSLLDVHIDPDRRLNDVHASSKHNYASAYARVRASARSVANGVSSVLILSAPDVDSVCATKIFTTLLIQDDVPHRIVPIEGYRSLMSALRHVFPPSAQQPLDDQHLASSSTSSATMIGAVSDIRSVICINLGAVLSLSTMLEVPQGCLLHVIDSHRPWNLENLFATSEVNDRIWCWDDGQVLGTLCRPGGEREAFERLEFDVDDEDSDDDDITDEDDGDDGDNGDDGDDGDDNADENDHSVSSTTSDPRVGSSRKRRRRPSRTRLTNAERHRSRNLLTRYYNRGENFGMSASCMLYLLCESLGRSDREALWLAIVGLTSLYLSDSIDFDTYEMFSAAYASEAVAMEPKSNAAPAEAWSLDLFHSNSSSSSKDGSDESARRPAPAPMGITRAIVNNTKADDADDQSIRVVAAELRFTLYRHWSLETSMYHTAYVAAKLGVWRERGLSKLRGLMAKMGFSLTSVRQNYAHMPLDLRRSLVRKLEAIAPEYGLTELTYRGFERSFGFRTAPLGAGDVVEGLWALLVAAHGVKIEVETPGMVFATGSTHGGSGTPLSNSFAANSNPGAAGQGSELFATKRVWSLGGIAASSDGGASHGASKEADPFTGAAVVAEEIQQLEKGEREIWMNNFYEAYRCLDVARPSSIDLLRSSLLLSQSLHRKIVTRGISMITNQSIRTLKNFRLAVLKDGPDLELFCNIDVLSRLGVWLSTSLRDIILEQSASNPKKAASPLPFVLAALHQQKDSFLVVGQTASAVHGHVESNHFTTAFQNAARLSGARIRHDRFQTHAIDVRKADLGSFIEKVHLKVG</sequence>
<dbReference type="InParanoid" id="A0A317XUP0"/>
<protein>
    <submittedName>
        <fullName evidence="7">Putative TSD2 protein required for DNA replication</fullName>
    </submittedName>
</protein>
<keyword evidence="8" id="KW-1185">Reference proteome</keyword>
<organism evidence="7 8">
    <name type="scientific">Testicularia cyperi</name>
    <dbReference type="NCBI Taxonomy" id="1882483"/>
    <lineage>
        <taxon>Eukaryota</taxon>
        <taxon>Fungi</taxon>
        <taxon>Dikarya</taxon>
        <taxon>Basidiomycota</taxon>
        <taxon>Ustilaginomycotina</taxon>
        <taxon>Ustilaginomycetes</taxon>
        <taxon>Ustilaginales</taxon>
        <taxon>Anthracoideaceae</taxon>
        <taxon>Testicularia</taxon>
    </lineage>
</organism>
<dbReference type="GO" id="GO:0000727">
    <property type="term" value="P:double-strand break repair via break-induced replication"/>
    <property type="evidence" value="ECO:0007669"/>
    <property type="project" value="TreeGrafter"/>
</dbReference>
<evidence type="ECO:0000313" key="8">
    <source>
        <dbReference type="Proteomes" id="UP000246740"/>
    </source>
</evidence>
<accession>A0A317XUP0</accession>
<dbReference type="PANTHER" id="PTHR10507:SF0">
    <property type="entry name" value="CELL DIVISION CONTROL PROTEIN 45 HOMOLOG"/>
    <property type="match status" value="1"/>
</dbReference>
<keyword evidence="4" id="KW-0539">Nucleus</keyword>
<dbReference type="GO" id="GO:0006270">
    <property type="term" value="P:DNA replication initiation"/>
    <property type="evidence" value="ECO:0007669"/>
    <property type="project" value="InterPro"/>
</dbReference>
<comment type="subcellular location">
    <subcellularLocation>
        <location evidence="1">Nucleus</location>
    </subcellularLocation>
</comment>
<reference evidence="7 8" key="1">
    <citation type="journal article" date="2018" name="Mol. Biol. Evol.">
        <title>Broad Genomic Sampling Reveals a Smut Pathogenic Ancestry of the Fungal Clade Ustilaginomycotina.</title>
        <authorList>
            <person name="Kijpornyongpan T."/>
            <person name="Mondo S.J."/>
            <person name="Barry K."/>
            <person name="Sandor L."/>
            <person name="Lee J."/>
            <person name="Lipzen A."/>
            <person name="Pangilinan J."/>
            <person name="LaButti K."/>
            <person name="Hainaut M."/>
            <person name="Henrissat B."/>
            <person name="Grigoriev I.V."/>
            <person name="Spatafora J.W."/>
            <person name="Aime M.C."/>
        </authorList>
    </citation>
    <scope>NUCLEOTIDE SEQUENCE [LARGE SCALE GENOMIC DNA]</scope>
    <source>
        <strain evidence="7 8">MCA 3645</strain>
    </source>
</reference>
<dbReference type="GO" id="GO:0003682">
    <property type="term" value="F:chromatin binding"/>
    <property type="evidence" value="ECO:0007669"/>
    <property type="project" value="TreeGrafter"/>
</dbReference>
<feature type="region of interest" description="Disordered" evidence="6">
    <location>
        <begin position="373"/>
        <end position="393"/>
    </location>
</feature>
<evidence type="ECO:0000256" key="3">
    <source>
        <dbReference type="ARBA" id="ARBA00022705"/>
    </source>
</evidence>
<dbReference type="Proteomes" id="UP000246740">
    <property type="component" value="Unassembled WGS sequence"/>
</dbReference>
<keyword evidence="5" id="KW-0131">Cell cycle</keyword>
<evidence type="ECO:0000256" key="1">
    <source>
        <dbReference type="ARBA" id="ARBA00004123"/>
    </source>
</evidence>
<dbReference type="GO" id="GO:0003697">
    <property type="term" value="F:single-stranded DNA binding"/>
    <property type="evidence" value="ECO:0007669"/>
    <property type="project" value="TreeGrafter"/>
</dbReference>
<evidence type="ECO:0000256" key="6">
    <source>
        <dbReference type="SAM" id="MobiDB-lite"/>
    </source>
</evidence>
<evidence type="ECO:0000256" key="2">
    <source>
        <dbReference type="ARBA" id="ARBA00010727"/>
    </source>
</evidence>
<dbReference type="AlphaFoldDB" id="A0A317XUP0"/>
<gene>
    <name evidence="7" type="ORF">BCV70DRAFT_185278</name>
</gene>
<dbReference type="GO" id="GO:1902977">
    <property type="term" value="P:mitotic DNA replication preinitiation complex assembly"/>
    <property type="evidence" value="ECO:0007669"/>
    <property type="project" value="TreeGrafter"/>
</dbReference>
<dbReference type="InterPro" id="IPR003874">
    <property type="entry name" value="CDC45"/>
</dbReference>
<dbReference type="STRING" id="1882483.A0A317XUP0"/>
<dbReference type="PANTHER" id="PTHR10507">
    <property type="entry name" value="CDC45-RELATED PROTEIN"/>
    <property type="match status" value="1"/>
</dbReference>
<keyword evidence="3" id="KW-0235">DNA replication</keyword>
<comment type="similarity">
    <text evidence="2">Belongs to the CDC45 family.</text>
</comment>
<dbReference type="Pfam" id="PF02724">
    <property type="entry name" value="CDC45"/>
    <property type="match status" value="1"/>
</dbReference>
<evidence type="ECO:0000256" key="5">
    <source>
        <dbReference type="ARBA" id="ARBA00023306"/>
    </source>
</evidence>
<feature type="compositionally biased region" description="Basic residues" evidence="6">
    <location>
        <begin position="260"/>
        <end position="270"/>
    </location>
</feature>
<dbReference type="GO" id="GO:0003688">
    <property type="term" value="F:DNA replication origin binding"/>
    <property type="evidence" value="ECO:0007669"/>
    <property type="project" value="TreeGrafter"/>
</dbReference>
<dbReference type="GO" id="GO:0031261">
    <property type="term" value="C:DNA replication preinitiation complex"/>
    <property type="evidence" value="ECO:0007669"/>
    <property type="project" value="TreeGrafter"/>
</dbReference>
<dbReference type="FunCoup" id="A0A317XUP0">
    <property type="interactions" value="270"/>
</dbReference>
<evidence type="ECO:0000256" key="4">
    <source>
        <dbReference type="ARBA" id="ARBA00023242"/>
    </source>
</evidence>
<dbReference type="EMBL" id="KZ819189">
    <property type="protein sequence ID" value="PWZ01772.1"/>
    <property type="molecule type" value="Genomic_DNA"/>
</dbReference>
<dbReference type="OrthoDB" id="10258882at2759"/>
<proteinExistence type="inferred from homology"/>
<evidence type="ECO:0000313" key="7">
    <source>
        <dbReference type="EMBL" id="PWZ01772.1"/>
    </source>
</evidence>
<feature type="region of interest" description="Disordered" evidence="6">
    <location>
        <begin position="204"/>
        <end position="276"/>
    </location>
</feature>
<feature type="compositionally biased region" description="Acidic residues" evidence="6">
    <location>
        <begin position="209"/>
        <end position="243"/>
    </location>
</feature>
<name>A0A317XUP0_9BASI</name>